<sequence>MDNGQKILREWLARKLKEGGRGTRTALATHLGLRNEVISRMLKPSPERGSEL</sequence>
<organism evidence="1 2">
    <name type="scientific">Candidatus Tokpelaia hoelldobleri</name>
    <dbReference type="NCBI Taxonomy" id="1902579"/>
    <lineage>
        <taxon>Bacteria</taxon>
        <taxon>Pseudomonadati</taxon>
        <taxon>Pseudomonadota</taxon>
        <taxon>Alphaproteobacteria</taxon>
        <taxon>Hyphomicrobiales</taxon>
        <taxon>Candidatus Tokpelaia</taxon>
    </lineage>
</organism>
<dbReference type="KEGG" id="thd:BHV28_06710"/>
<gene>
    <name evidence="1" type="ORF">BHV28_06710</name>
</gene>
<dbReference type="STRING" id="1902579.BHV28_06710"/>
<dbReference type="Proteomes" id="UP000188912">
    <property type="component" value="Chromosome"/>
</dbReference>
<reference evidence="1 2" key="2">
    <citation type="journal article" date="2016" name="Sci. Rep.">
        <title>The genome of Rhizobiales bacteria in predatory ants reveals urease gene functions but no genes for nitrogen fixation.</title>
        <authorList>
            <person name="Neuvonen M.M."/>
            <person name="Tamarit D."/>
            <person name="Naslund K."/>
            <person name="Liebig J."/>
            <person name="Feldhaar H."/>
            <person name="Moran N.A."/>
            <person name="Guy L."/>
            <person name="Andersson S.G."/>
        </authorList>
    </citation>
    <scope>NUCLEOTIDE SEQUENCE [LARGE SCALE GENOMIC DNA]</scope>
    <source>
        <strain evidence="1 2">Hsal</strain>
    </source>
</reference>
<reference evidence="1 2" key="1">
    <citation type="journal article" date="2010" name="Science">
        <title>Genomic comparison of the ants Camponotus floridanus and Harpegnathos saltator.</title>
        <authorList>
            <person name="Bonasio R."/>
            <person name="Zhang G."/>
            <person name="Ye C."/>
            <person name="Mutti N.S."/>
            <person name="Fang X."/>
            <person name="Qin N."/>
            <person name="Donahue G."/>
            <person name="Yang P."/>
            <person name="Li Q."/>
            <person name="Li C."/>
            <person name="Zhang P."/>
            <person name="Huang Z."/>
            <person name="Berger S.L."/>
            <person name="Reinberg D."/>
            <person name="Wang J."/>
            <person name="Liebig J."/>
        </authorList>
    </citation>
    <scope>NUCLEOTIDE SEQUENCE [LARGE SCALE GENOMIC DNA]</scope>
    <source>
        <strain evidence="1 2">Hsal</strain>
    </source>
</reference>
<evidence type="ECO:0000313" key="1">
    <source>
        <dbReference type="EMBL" id="AQS41374.1"/>
    </source>
</evidence>
<accession>A0A1U9JU19</accession>
<evidence type="ECO:0000313" key="2">
    <source>
        <dbReference type="Proteomes" id="UP000188912"/>
    </source>
</evidence>
<protein>
    <submittedName>
        <fullName evidence="1">Uncharacterized protein</fullName>
    </submittedName>
</protein>
<keyword evidence="2" id="KW-1185">Reference proteome</keyword>
<dbReference type="EMBL" id="CP017315">
    <property type="protein sequence ID" value="AQS41374.1"/>
    <property type="molecule type" value="Genomic_DNA"/>
</dbReference>
<dbReference type="AlphaFoldDB" id="A0A1U9JU19"/>
<name>A0A1U9JU19_9HYPH</name>
<proteinExistence type="predicted"/>